<reference evidence="2 3" key="1">
    <citation type="submission" date="2023-04" db="EMBL/GenBank/DDBJ databases">
        <title>Ottowia paracancer sp. nov., isolated from human stomach.</title>
        <authorList>
            <person name="Song Y."/>
        </authorList>
    </citation>
    <scope>NUCLEOTIDE SEQUENCE [LARGE SCALE GENOMIC DNA]</scope>
    <source>
        <strain evidence="2 3">10c7w1</strain>
    </source>
</reference>
<feature type="signal peptide" evidence="1">
    <location>
        <begin position="1"/>
        <end position="24"/>
    </location>
</feature>
<evidence type="ECO:0000313" key="2">
    <source>
        <dbReference type="EMBL" id="MDG9699913.1"/>
    </source>
</evidence>
<evidence type="ECO:0000256" key="1">
    <source>
        <dbReference type="SAM" id="SignalP"/>
    </source>
</evidence>
<comment type="caution">
    <text evidence="2">The sequence shown here is derived from an EMBL/GenBank/DDBJ whole genome shotgun (WGS) entry which is preliminary data.</text>
</comment>
<organism evidence="2 3">
    <name type="scientific">Ottowia cancrivicina</name>
    <dbReference type="NCBI Taxonomy" id="3040346"/>
    <lineage>
        <taxon>Bacteria</taxon>
        <taxon>Pseudomonadati</taxon>
        <taxon>Pseudomonadota</taxon>
        <taxon>Betaproteobacteria</taxon>
        <taxon>Burkholderiales</taxon>
        <taxon>Comamonadaceae</taxon>
        <taxon>Ottowia</taxon>
    </lineage>
</organism>
<sequence>MNRRSFVGSAAAVSLAALSAAAIAAEEHQHGDHAAAKAAPNPYDAARLAAAHCLSAGQVCLDHCIRQLSKGDTSMAQCAKSVNQMLALCGALQSLAAQNSTLTPALAKVCAKACKECADACKEHAAHHAECKACHESCLACIKECEKIAA</sequence>
<dbReference type="Proteomes" id="UP001237156">
    <property type="component" value="Unassembled WGS sequence"/>
</dbReference>
<dbReference type="AlphaFoldDB" id="A0AAW6RHS9"/>
<keyword evidence="3" id="KW-1185">Reference proteome</keyword>
<feature type="chain" id="PRO_5043633440" evidence="1">
    <location>
        <begin position="25"/>
        <end position="150"/>
    </location>
</feature>
<dbReference type="PANTHER" id="PTHR37310:SF1">
    <property type="entry name" value="CYTOPLASMIC PROTEIN"/>
    <property type="match status" value="1"/>
</dbReference>
<dbReference type="InterPro" id="IPR030913">
    <property type="entry name" value="Csp1_Cys_rich"/>
</dbReference>
<dbReference type="NCBIfam" id="TIGR04401">
    <property type="entry name" value="TAT_Cys_rich"/>
    <property type="match status" value="1"/>
</dbReference>
<dbReference type="Pfam" id="PF03860">
    <property type="entry name" value="Csp"/>
    <property type="match status" value="1"/>
</dbReference>
<proteinExistence type="predicted"/>
<keyword evidence="1" id="KW-0732">Signal</keyword>
<dbReference type="EMBL" id="JARVII010000019">
    <property type="protein sequence ID" value="MDG9699913.1"/>
    <property type="molecule type" value="Genomic_DNA"/>
</dbReference>
<dbReference type="Gene3D" id="1.20.1270.360">
    <property type="match status" value="1"/>
</dbReference>
<protein>
    <submittedName>
        <fullName evidence="2">Four-helix bundle copper-binding protein</fullName>
    </submittedName>
</protein>
<dbReference type="InterPro" id="IPR005560">
    <property type="entry name" value="Csp_YhjQ"/>
</dbReference>
<dbReference type="PANTHER" id="PTHR37310">
    <property type="entry name" value="CYTOPLASMIC PROTEIN-RELATED"/>
    <property type="match status" value="1"/>
</dbReference>
<gene>
    <name evidence="2" type="ORF">QB898_09360</name>
</gene>
<accession>A0AAW6RHS9</accession>
<name>A0AAW6RHS9_9BURK</name>
<dbReference type="RefSeq" id="WP_279524730.1">
    <property type="nucleotide sequence ID" value="NZ_JARVII010000019.1"/>
</dbReference>
<evidence type="ECO:0000313" key="3">
    <source>
        <dbReference type="Proteomes" id="UP001237156"/>
    </source>
</evidence>